<dbReference type="Pfam" id="PF10326">
    <property type="entry name" value="7TM_GPCR_Str"/>
    <property type="match status" value="1"/>
</dbReference>
<keyword evidence="1" id="KW-0812">Transmembrane</keyword>
<reference evidence="2" key="1">
    <citation type="submission" date="2023-10" db="EMBL/GenBank/DDBJ databases">
        <title>Genome assembly of Pristionchus species.</title>
        <authorList>
            <person name="Yoshida K."/>
            <person name="Sommer R.J."/>
        </authorList>
    </citation>
    <scope>NUCLEOTIDE SEQUENCE</scope>
    <source>
        <strain evidence="2">RS5133</strain>
    </source>
</reference>
<organism evidence="2 3">
    <name type="scientific">Pristionchus fissidentatus</name>
    <dbReference type="NCBI Taxonomy" id="1538716"/>
    <lineage>
        <taxon>Eukaryota</taxon>
        <taxon>Metazoa</taxon>
        <taxon>Ecdysozoa</taxon>
        <taxon>Nematoda</taxon>
        <taxon>Chromadorea</taxon>
        <taxon>Rhabditida</taxon>
        <taxon>Rhabditina</taxon>
        <taxon>Diplogasteromorpha</taxon>
        <taxon>Diplogasteroidea</taxon>
        <taxon>Neodiplogasteridae</taxon>
        <taxon>Pristionchus</taxon>
    </lineage>
</organism>
<accession>A0AAV5WVI0</accession>
<dbReference type="PANTHER" id="PTHR22943">
    <property type="entry name" value="7-TRANSMEMBRANE DOMAIN RECEPTOR C.ELEGANS"/>
    <property type="match status" value="1"/>
</dbReference>
<feature type="transmembrane region" description="Helical" evidence="1">
    <location>
        <begin position="127"/>
        <end position="144"/>
    </location>
</feature>
<evidence type="ECO:0000313" key="3">
    <source>
        <dbReference type="Proteomes" id="UP001432322"/>
    </source>
</evidence>
<protein>
    <recommendedName>
        <fullName evidence="4">G protein-coupled receptor</fullName>
    </recommendedName>
</protein>
<proteinExistence type="predicted"/>
<keyword evidence="3" id="KW-1185">Reference proteome</keyword>
<feature type="non-terminal residue" evidence="2">
    <location>
        <position position="145"/>
    </location>
</feature>
<sequence>PTFLPSRELQVIMKQSLIQLFEMEPNSEVVVYGISMKYAHINPISMLRLLAEAMIPSYCLSYLIFVLCAWKIRQKLRTYGSVTLSTKTEAMQRRFFVTLVFQNVLPLAVMSLPLSLLSTAMIGGMELDQLAVILAFFYFVLPIVQ</sequence>
<evidence type="ECO:0000313" key="2">
    <source>
        <dbReference type="EMBL" id="GMT34615.1"/>
    </source>
</evidence>
<dbReference type="PANTHER" id="PTHR22943:SF248">
    <property type="entry name" value="SEVEN TM RECEPTOR"/>
    <property type="match status" value="1"/>
</dbReference>
<feature type="transmembrane region" description="Helical" evidence="1">
    <location>
        <begin position="94"/>
        <end position="115"/>
    </location>
</feature>
<name>A0AAV5WVI0_9BILA</name>
<feature type="non-terminal residue" evidence="2">
    <location>
        <position position="1"/>
    </location>
</feature>
<dbReference type="Proteomes" id="UP001432322">
    <property type="component" value="Unassembled WGS sequence"/>
</dbReference>
<dbReference type="EMBL" id="BTSY01000006">
    <property type="protein sequence ID" value="GMT34615.1"/>
    <property type="molecule type" value="Genomic_DNA"/>
</dbReference>
<dbReference type="AlphaFoldDB" id="A0AAV5WVI0"/>
<evidence type="ECO:0008006" key="4">
    <source>
        <dbReference type="Google" id="ProtNLM"/>
    </source>
</evidence>
<keyword evidence="1" id="KW-0472">Membrane</keyword>
<gene>
    <name evidence="2" type="ORF">PFISCL1PPCAC_25912</name>
</gene>
<evidence type="ECO:0000256" key="1">
    <source>
        <dbReference type="SAM" id="Phobius"/>
    </source>
</evidence>
<feature type="transmembrane region" description="Helical" evidence="1">
    <location>
        <begin position="55"/>
        <end position="73"/>
    </location>
</feature>
<dbReference type="InterPro" id="IPR019428">
    <property type="entry name" value="7TM_GPCR_serpentine_rcpt_Str"/>
</dbReference>
<comment type="caution">
    <text evidence="2">The sequence shown here is derived from an EMBL/GenBank/DDBJ whole genome shotgun (WGS) entry which is preliminary data.</text>
</comment>
<keyword evidence="1" id="KW-1133">Transmembrane helix</keyword>